<protein>
    <recommendedName>
        <fullName evidence="3">DUF4160 domain-containing protein</fullName>
    </recommendedName>
</protein>
<dbReference type="AlphaFoldDB" id="A0A0G3XAM0"/>
<reference evidence="1 2" key="1">
    <citation type="submission" date="2015-06" db="EMBL/GenBank/DDBJ databases">
        <authorList>
            <person name="Kim K.M."/>
        </authorList>
    </citation>
    <scope>NUCLEOTIDE SEQUENCE [LARGE SCALE GENOMIC DNA]</scope>
    <source>
        <strain evidence="1 2">KCTC 22370</strain>
    </source>
</reference>
<evidence type="ECO:0000313" key="2">
    <source>
        <dbReference type="Proteomes" id="UP000037643"/>
    </source>
</evidence>
<sequence>MPKVFDWRGYRFHFYSYEGSPREPIHVHVAKPGADAKFWLFPDVRLARNNGMSAREIRLLRSQIADRKAEIVEKWNAFFAE</sequence>
<dbReference type="Proteomes" id="UP000037643">
    <property type="component" value="Chromosome"/>
</dbReference>
<dbReference type="KEGG" id="amx:AM2010_2515"/>
<dbReference type="PATRIC" id="fig|543877.4.peg.2552"/>
<dbReference type="Pfam" id="PF13711">
    <property type="entry name" value="DUF4160"/>
    <property type="match status" value="1"/>
</dbReference>
<keyword evidence="2" id="KW-1185">Reference proteome</keyword>
<dbReference type="InterPro" id="IPR025427">
    <property type="entry name" value="DUF4160"/>
</dbReference>
<organism evidence="1 2">
    <name type="scientific">Pelagerythrobacter marensis</name>
    <dbReference type="NCBI Taxonomy" id="543877"/>
    <lineage>
        <taxon>Bacteria</taxon>
        <taxon>Pseudomonadati</taxon>
        <taxon>Pseudomonadota</taxon>
        <taxon>Alphaproteobacteria</taxon>
        <taxon>Sphingomonadales</taxon>
        <taxon>Erythrobacteraceae</taxon>
        <taxon>Pelagerythrobacter</taxon>
    </lineage>
</organism>
<dbReference type="EMBL" id="CP011805">
    <property type="protein sequence ID" value="AKM08570.1"/>
    <property type="molecule type" value="Genomic_DNA"/>
</dbReference>
<dbReference type="RefSeq" id="WP_047807378.1">
    <property type="nucleotide sequence ID" value="NZ_CP011805.1"/>
</dbReference>
<evidence type="ECO:0008006" key="3">
    <source>
        <dbReference type="Google" id="ProtNLM"/>
    </source>
</evidence>
<dbReference type="STRING" id="543877.AM2010_2515"/>
<evidence type="ECO:0000313" key="1">
    <source>
        <dbReference type="EMBL" id="AKM08570.1"/>
    </source>
</evidence>
<gene>
    <name evidence="1" type="ORF">AM2010_2515</name>
</gene>
<name>A0A0G3XAM0_9SPHN</name>
<accession>A0A0G3XAM0</accession>
<dbReference type="OrthoDB" id="122670at2"/>
<proteinExistence type="predicted"/>